<accession>A0A4Y2U5G9</accession>
<dbReference type="EMBL" id="BGPR01034067">
    <property type="protein sequence ID" value="GBO08259.1"/>
    <property type="molecule type" value="Genomic_DNA"/>
</dbReference>
<sequence length="132" mass="14556">MKCGCKWNNDLNNKLVLSDALFPHPPIRVGRPFAGDAFLAHPPIRVGRPSPGDAFFPHPPIRVGRPSAGVVFLAHTLIRVGRHYARFKSEKKGKKPRERRLPAIGACARDSRIACATGQQLTVSEQDSGNRR</sequence>
<protein>
    <submittedName>
        <fullName evidence="1">Uncharacterized protein</fullName>
    </submittedName>
</protein>
<gene>
    <name evidence="1" type="ORF">AVEN_112803_1</name>
</gene>
<dbReference type="AlphaFoldDB" id="A0A4Y2U5G9"/>
<name>A0A4Y2U5G9_ARAVE</name>
<evidence type="ECO:0000313" key="2">
    <source>
        <dbReference type="Proteomes" id="UP000499080"/>
    </source>
</evidence>
<keyword evidence="2" id="KW-1185">Reference proteome</keyword>
<dbReference type="Proteomes" id="UP000499080">
    <property type="component" value="Unassembled WGS sequence"/>
</dbReference>
<organism evidence="1 2">
    <name type="scientific">Araneus ventricosus</name>
    <name type="common">Orbweaver spider</name>
    <name type="synonym">Epeira ventricosa</name>
    <dbReference type="NCBI Taxonomy" id="182803"/>
    <lineage>
        <taxon>Eukaryota</taxon>
        <taxon>Metazoa</taxon>
        <taxon>Ecdysozoa</taxon>
        <taxon>Arthropoda</taxon>
        <taxon>Chelicerata</taxon>
        <taxon>Arachnida</taxon>
        <taxon>Araneae</taxon>
        <taxon>Araneomorphae</taxon>
        <taxon>Entelegynae</taxon>
        <taxon>Araneoidea</taxon>
        <taxon>Araneidae</taxon>
        <taxon>Araneus</taxon>
    </lineage>
</organism>
<comment type="caution">
    <text evidence="1">The sequence shown here is derived from an EMBL/GenBank/DDBJ whole genome shotgun (WGS) entry which is preliminary data.</text>
</comment>
<reference evidence="1 2" key="1">
    <citation type="journal article" date="2019" name="Sci. Rep.">
        <title>Orb-weaving spider Araneus ventricosus genome elucidates the spidroin gene catalogue.</title>
        <authorList>
            <person name="Kono N."/>
            <person name="Nakamura H."/>
            <person name="Ohtoshi R."/>
            <person name="Moran D.A.P."/>
            <person name="Shinohara A."/>
            <person name="Yoshida Y."/>
            <person name="Fujiwara M."/>
            <person name="Mori M."/>
            <person name="Tomita M."/>
            <person name="Arakawa K."/>
        </authorList>
    </citation>
    <scope>NUCLEOTIDE SEQUENCE [LARGE SCALE GENOMIC DNA]</scope>
</reference>
<proteinExistence type="predicted"/>
<evidence type="ECO:0000313" key="1">
    <source>
        <dbReference type="EMBL" id="GBO08259.1"/>
    </source>
</evidence>